<dbReference type="AlphaFoldDB" id="A0A1I1N667"/>
<name>A0A1I1N667_9BACT</name>
<dbReference type="Proteomes" id="UP000199514">
    <property type="component" value="Unassembled WGS sequence"/>
</dbReference>
<dbReference type="EMBL" id="FOLE01000013">
    <property type="protein sequence ID" value="SFC93171.1"/>
    <property type="molecule type" value="Genomic_DNA"/>
</dbReference>
<organism evidence="1 2">
    <name type="scientific">Flexibacter flexilis DSM 6793</name>
    <dbReference type="NCBI Taxonomy" id="927664"/>
    <lineage>
        <taxon>Bacteria</taxon>
        <taxon>Pseudomonadati</taxon>
        <taxon>Bacteroidota</taxon>
        <taxon>Cytophagia</taxon>
        <taxon>Cytophagales</taxon>
        <taxon>Flexibacteraceae</taxon>
        <taxon>Flexibacter</taxon>
    </lineage>
</organism>
<protein>
    <submittedName>
        <fullName evidence="1">Uncharacterized protein</fullName>
    </submittedName>
</protein>
<dbReference type="RefSeq" id="WP_091516193.1">
    <property type="nucleotide sequence ID" value="NZ_FOLE01000013.1"/>
</dbReference>
<evidence type="ECO:0000313" key="2">
    <source>
        <dbReference type="Proteomes" id="UP000199514"/>
    </source>
</evidence>
<reference evidence="1 2" key="1">
    <citation type="submission" date="2016-10" db="EMBL/GenBank/DDBJ databases">
        <authorList>
            <person name="de Groot N.N."/>
        </authorList>
    </citation>
    <scope>NUCLEOTIDE SEQUENCE [LARGE SCALE GENOMIC DNA]</scope>
    <source>
        <strain evidence="1 2">DSM 6793</strain>
    </source>
</reference>
<evidence type="ECO:0000313" key="1">
    <source>
        <dbReference type="EMBL" id="SFC93171.1"/>
    </source>
</evidence>
<dbReference type="STRING" id="927664.SAMN05421780_1138"/>
<sequence>MKPILFYILFFVVCFVGAAYWHHQQIAALEAERENLVLAHNNQLRRVRNAQGQQRAIAPVAQLSAATLRELNAAHIAALERAFDTKIKRVQAVMRLSVTTSGKASMSARDTLVMSPRDSLPKQLKQYRYADQYFQMSAIADTDSLWVTNYSVRNDITAIAHKGRRSPRWKFWKPRPIQCQVFLFNPHSGIDTIEIQTLSK</sequence>
<gene>
    <name evidence="1" type="ORF">SAMN05421780_1138</name>
</gene>
<dbReference type="InterPro" id="IPR046679">
    <property type="entry name" value="DUF6549"/>
</dbReference>
<accession>A0A1I1N667</accession>
<proteinExistence type="predicted"/>
<keyword evidence="2" id="KW-1185">Reference proteome</keyword>
<dbReference type="Pfam" id="PF20186">
    <property type="entry name" value="DUF6549"/>
    <property type="match status" value="1"/>
</dbReference>